<feature type="region of interest" description="Disordered" evidence="6">
    <location>
        <begin position="239"/>
        <end position="259"/>
    </location>
</feature>
<evidence type="ECO:0000313" key="9">
    <source>
        <dbReference type="Proteomes" id="UP001642406"/>
    </source>
</evidence>
<dbReference type="CDD" id="cd00067">
    <property type="entry name" value="GAL4"/>
    <property type="match status" value="2"/>
</dbReference>
<evidence type="ECO:0000259" key="7">
    <source>
        <dbReference type="PROSITE" id="PS50048"/>
    </source>
</evidence>
<dbReference type="PROSITE" id="PS00463">
    <property type="entry name" value="ZN2_CY6_FUNGAL_1"/>
    <property type="match status" value="2"/>
</dbReference>
<dbReference type="EMBL" id="CAWUHC010000066">
    <property type="protein sequence ID" value="CAK7227525.1"/>
    <property type="molecule type" value="Genomic_DNA"/>
</dbReference>
<dbReference type="PANTHER" id="PTHR47338">
    <property type="entry name" value="ZN(II)2CYS6 TRANSCRIPTION FACTOR (EUROFUNG)-RELATED"/>
    <property type="match status" value="1"/>
</dbReference>
<keyword evidence="3" id="KW-0805">Transcription regulation</keyword>
<feature type="domain" description="Zn(2)-C6 fungal-type" evidence="7">
    <location>
        <begin position="189"/>
        <end position="219"/>
    </location>
</feature>
<keyword evidence="9" id="KW-1185">Reference proteome</keyword>
<proteinExistence type="predicted"/>
<dbReference type="SMART" id="SM00906">
    <property type="entry name" value="Fungal_trans"/>
    <property type="match status" value="1"/>
</dbReference>
<evidence type="ECO:0000256" key="4">
    <source>
        <dbReference type="ARBA" id="ARBA00023163"/>
    </source>
</evidence>
<dbReference type="Gene3D" id="4.10.240.10">
    <property type="entry name" value="Zn(2)-C6 fungal-type DNA-binding domain"/>
    <property type="match status" value="2"/>
</dbReference>
<feature type="compositionally biased region" description="Basic and acidic residues" evidence="6">
    <location>
        <begin position="507"/>
        <end position="521"/>
    </location>
</feature>
<evidence type="ECO:0000256" key="6">
    <source>
        <dbReference type="SAM" id="MobiDB-lite"/>
    </source>
</evidence>
<sequence>MTPPQLSASPPATRPSPVRRSTPDVSGVSDLGTANRPIRHRSRTGCLTCRTRKVKCDETQPLCQNCKRCALECTWPVVEDVLSSRVRRRLQQQQRRQQQVAQERERQLQQRVYEEPEQEQVHDDEADHDLATPRREEVAKTPTSTTTPNHSLHSDAGDHGNVESVRPGSSLRTPRAAMSATPVAMSYTACDNCRVGRCPCSMERPRCARCRQLHVACQYATSSTPAKDVEDQVNKEDNATLPTNATEASPPTNRPPGGALSNVPKLVLIQHIDAFFRYVYPCQANGFLHRGTLLRQFHAGTINRKVLLAVCAVSSRFVAVNSGDPPSATMTTGDVTAAKKARKAAIKAAVAQADAWAKEAKTLLILEDMTLETVVTALLLARHDIHNGLFGSAWMLSSMATRAALALGLNREQHIPQQKAISFTELETRRRLFWACYCLDRMMSTGLSDLTTLRAEHISLQLPCEEHHYIYGTPCWTAMPSVEWAREFAKRGCEVAEEDCSESEEEANQHGRGERGKRGQECEPNAPQLYDPSHGERDVGLFGHYVQIMEIRYCILHYVRNRFKSKDAHRAHQQQNGLHHKHPFQRHPSKPSDRPPPPPPPWSPSSWFARCKRKLTRWKRTLPPQLQLVPDTIYIRQAQDQLTALVMLHVWYDQCMSDLYRITMPGFPETLPDDQLLQAPPGWVQKQQEACVYHSTNIVTTLQSVAAMVGGDATSSDNSEPEKDFIFLDASLPMCVFDSIRVQLQWLFMQAPTADPAVAEARRSQCKENCETLMGFVEGMTKYFRQAQWLLEEMRHMLHRHHLPIRHTTILHSTGSPSSDAGGHPWQRRIQQLQDDDMVNGTGGGPRIALPIQNYGSLHTVVNMAMHSGLVTTTTTLAPDNMTASAAVGPAIPSSLGLPPPYHQSQQNQQNQQMLYSFPGTSTMGGSNAHGELYDESMNTMQMPLFGWDELQVLPDLAGFMGNNGDWLANGVLHDGDGSMPMVGVERQ</sequence>
<dbReference type="InterPro" id="IPR007219">
    <property type="entry name" value="XnlR_reg_dom"/>
</dbReference>
<keyword evidence="4" id="KW-0804">Transcription</keyword>
<dbReference type="InterPro" id="IPR001138">
    <property type="entry name" value="Zn2Cys6_DnaBD"/>
</dbReference>
<gene>
    <name evidence="8" type="ORF">SBRCBS47491_006599</name>
</gene>
<feature type="domain" description="Zn(2)-C6 fungal-type" evidence="7">
    <location>
        <begin position="45"/>
        <end position="75"/>
    </location>
</feature>
<feature type="compositionally biased region" description="Polar residues" evidence="6">
    <location>
        <begin position="141"/>
        <end position="151"/>
    </location>
</feature>
<evidence type="ECO:0000256" key="1">
    <source>
        <dbReference type="ARBA" id="ARBA00004123"/>
    </source>
</evidence>
<feature type="region of interest" description="Disordered" evidence="6">
    <location>
        <begin position="499"/>
        <end position="533"/>
    </location>
</feature>
<feature type="compositionally biased region" description="Polar residues" evidence="6">
    <location>
        <begin position="240"/>
        <end position="251"/>
    </location>
</feature>
<feature type="region of interest" description="Disordered" evidence="6">
    <location>
        <begin position="891"/>
        <end position="910"/>
    </location>
</feature>
<dbReference type="PROSITE" id="PS50048">
    <property type="entry name" value="ZN2_CY6_FUNGAL_2"/>
    <property type="match status" value="2"/>
</dbReference>
<dbReference type="CDD" id="cd12148">
    <property type="entry name" value="fungal_TF_MHR"/>
    <property type="match status" value="1"/>
</dbReference>
<keyword evidence="5" id="KW-0539">Nucleus</keyword>
<evidence type="ECO:0000256" key="3">
    <source>
        <dbReference type="ARBA" id="ARBA00023015"/>
    </source>
</evidence>
<dbReference type="Pfam" id="PF00172">
    <property type="entry name" value="Zn_clus"/>
    <property type="match status" value="2"/>
</dbReference>
<feature type="region of interest" description="Disordered" evidence="6">
    <location>
        <begin position="1"/>
        <end position="36"/>
    </location>
</feature>
<evidence type="ECO:0000256" key="5">
    <source>
        <dbReference type="ARBA" id="ARBA00023242"/>
    </source>
</evidence>
<feature type="compositionally biased region" description="Basic and acidic residues" evidence="6">
    <location>
        <begin position="152"/>
        <end position="161"/>
    </location>
</feature>
<accession>A0ABP0C8R1</accession>
<name>A0ABP0C8R1_9PEZI</name>
<feature type="region of interest" description="Disordered" evidence="6">
    <location>
        <begin position="106"/>
        <end position="176"/>
    </location>
</feature>
<evidence type="ECO:0000313" key="8">
    <source>
        <dbReference type="EMBL" id="CAK7227525.1"/>
    </source>
</evidence>
<organism evidence="8 9">
    <name type="scientific">Sporothrix bragantina</name>
    <dbReference type="NCBI Taxonomy" id="671064"/>
    <lineage>
        <taxon>Eukaryota</taxon>
        <taxon>Fungi</taxon>
        <taxon>Dikarya</taxon>
        <taxon>Ascomycota</taxon>
        <taxon>Pezizomycotina</taxon>
        <taxon>Sordariomycetes</taxon>
        <taxon>Sordariomycetidae</taxon>
        <taxon>Ophiostomatales</taxon>
        <taxon>Ophiostomataceae</taxon>
        <taxon>Sporothrix</taxon>
    </lineage>
</organism>
<dbReference type="Pfam" id="PF04082">
    <property type="entry name" value="Fungal_trans"/>
    <property type="match status" value="1"/>
</dbReference>
<feature type="compositionally biased region" description="Basic residues" evidence="6">
    <location>
        <begin position="571"/>
        <end position="589"/>
    </location>
</feature>
<dbReference type="InterPro" id="IPR050815">
    <property type="entry name" value="TF_fung"/>
</dbReference>
<feature type="compositionally biased region" description="Basic and acidic residues" evidence="6">
    <location>
        <begin position="106"/>
        <end position="139"/>
    </location>
</feature>
<protein>
    <recommendedName>
        <fullName evidence="7">Zn(2)-C6 fungal-type domain-containing protein</fullName>
    </recommendedName>
</protein>
<reference evidence="8 9" key="1">
    <citation type="submission" date="2024-01" db="EMBL/GenBank/DDBJ databases">
        <authorList>
            <person name="Allen C."/>
            <person name="Tagirdzhanova G."/>
        </authorList>
    </citation>
    <scope>NUCLEOTIDE SEQUENCE [LARGE SCALE GENOMIC DNA]</scope>
</reference>
<comment type="subcellular location">
    <subcellularLocation>
        <location evidence="1">Nucleus</location>
    </subcellularLocation>
</comment>
<dbReference type="SMART" id="SM00066">
    <property type="entry name" value="GAL4"/>
    <property type="match status" value="2"/>
</dbReference>
<feature type="region of interest" description="Disordered" evidence="6">
    <location>
        <begin position="566"/>
        <end position="606"/>
    </location>
</feature>
<feature type="compositionally biased region" description="Pro residues" evidence="6">
    <location>
        <begin position="594"/>
        <end position="603"/>
    </location>
</feature>
<feature type="compositionally biased region" description="Polar residues" evidence="6">
    <location>
        <begin position="1"/>
        <end position="10"/>
    </location>
</feature>
<dbReference type="SUPFAM" id="SSF57701">
    <property type="entry name" value="Zn2/Cys6 DNA-binding domain"/>
    <property type="match status" value="2"/>
</dbReference>
<dbReference type="InterPro" id="IPR036864">
    <property type="entry name" value="Zn2-C6_fun-type_DNA-bd_sf"/>
</dbReference>
<evidence type="ECO:0000256" key="2">
    <source>
        <dbReference type="ARBA" id="ARBA00022723"/>
    </source>
</evidence>
<keyword evidence="2" id="KW-0479">Metal-binding</keyword>
<comment type="caution">
    <text evidence="8">The sequence shown here is derived from an EMBL/GenBank/DDBJ whole genome shotgun (WGS) entry which is preliminary data.</text>
</comment>
<dbReference type="Proteomes" id="UP001642406">
    <property type="component" value="Unassembled WGS sequence"/>
</dbReference>
<dbReference type="PANTHER" id="PTHR47338:SF7">
    <property type="entry name" value="ZN(II)2CYS6 TRANSCRIPTION FACTOR (EUROFUNG)"/>
    <property type="match status" value="1"/>
</dbReference>